<reference evidence="1 2" key="1">
    <citation type="submission" date="2019-09" db="EMBL/GenBank/DDBJ databases">
        <authorList>
            <person name="Valk L.C."/>
        </authorList>
    </citation>
    <scope>NUCLEOTIDE SEQUENCE [LARGE SCALE GENOMIC DNA]</scope>
    <source>
        <strain evidence="1">GalUA</strain>
    </source>
</reference>
<sequence length="232" mass="26345">MKRIWRGSRVLIKRKKSIITLIISILLVTLLNGCSTISLLTKGEFDASGYVQGILDASYKGEFEKYIKLTEDTEENAKTAYEAVMQTKAEGLANYTAVTLNDEMKIKFVEYSKQIYQRAKYEVAEAKKTDKGFTVDIAISPMLILQSISNEGKEYVEEFNEKNENGDFAELSDDEFAAEYGKGIMQIFENNIPTIQYDEPVTITVNVVLQEDNVYTMEAEEFTKIDSVILKQ</sequence>
<evidence type="ECO:0000313" key="1">
    <source>
        <dbReference type="EMBL" id="KAB1440978.1"/>
    </source>
</evidence>
<dbReference type="Pfam" id="PF12092">
    <property type="entry name" value="DUF3568"/>
    <property type="match status" value="1"/>
</dbReference>
<keyword evidence="2" id="KW-1185">Reference proteome</keyword>
<accession>A0A7V7UI70</accession>
<proteinExistence type="predicted"/>
<organism evidence="1 2">
    <name type="scientific">Candidatus Galacturonatibacter soehngenii</name>
    <dbReference type="NCBI Taxonomy" id="2307010"/>
    <lineage>
        <taxon>Bacteria</taxon>
        <taxon>Bacillati</taxon>
        <taxon>Bacillota</taxon>
        <taxon>Clostridia</taxon>
        <taxon>Lachnospirales</taxon>
        <taxon>Lachnospiraceae</taxon>
        <taxon>Candidatus Galacturonatibacter</taxon>
    </lineage>
</organism>
<dbReference type="OrthoDB" id="1851535at2"/>
<comment type="caution">
    <text evidence="1">The sequence shown here is derived from an EMBL/GenBank/DDBJ whole genome shotgun (WGS) entry which is preliminary data.</text>
</comment>
<reference evidence="1 2" key="2">
    <citation type="submission" date="2020-02" db="EMBL/GenBank/DDBJ databases">
        <title>Candidatus Galacturonibacter soehngenii shows hetero-acetogenic catabolism of galacturonic acid but lacks a canonical carbon monoxide dehydrogenase/acetyl-CoA synthase complex.</title>
        <authorList>
            <person name="Diender M."/>
            <person name="Stouten G.R."/>
            <person name="Petersen J.F."/>
            <person name="Nielsen P.H."/>
            <person name="Dueholm M.S."/>
            <person name="Pronk J.T."/>
            <person name="Van Loosdrecht M.C.M."/>
        </authorList>
    </citation>
    <scope>NUCLEOTIDE SEQUENCE [LARGE SCALE GENOMIC DNA]</scope>
    <source>
        <strain evidence="1">GalUA</strain>
    </source>
</reference>
<dbReference type="AlphaFoldDB" id="A0A7V7UI70"/>
<dbReference type="EMBL" id="WAGX01000002">
    <property type="protein sequence ID" value="KAB1440978.1"/>
    <property type="molecule type" value="Genomic_DNA"/>
</dbReference>
<protein>
    <submittedName>
        <fullName evidence="1">DUF3568 family protein</fullName>
    </submittedName>
</protein>
<dbReference type="Proteomes" id="UP000461768">
    <property type="component" value="Unassembled WGS sequence"/>
</dbReference>
<gene>
    <name evidence="1" type="ORF">F7O84_00395</name>
</gene>
<dbReference type="InterPro" id="IPR021952">
    <property type="entry name" value="Flpp3-like"/>
</dbReference>
<evidence type="ECO:0000313" key="2">
    <source>
        <dbReference type="Proteomes" id="UP000461768"/>
    </source>
</evidence>
<name>A0A7V7UI70_9FIRM</name>